<feature type="domain" description="DUF6291" evidence="1">
    <location>
        <begin position="6"/>
        <end position="58"/>
    </location>
</feature>
<evidence type="ECO:0000313" key="2">
    <source>
        <dbReference type="EMBL" id="MEB3039169.1"/>
    </source>
</evidence>
<comment type="caution">
    <text evidence="2">The sequence shown here is derived from an EMBL/GenBank/DDBJ whole genome shotgun (WGS) entry which is preliminary data.</text>
</comment>
<name>A0ABU5Y5G9_9FLAO</name>
<evidence type="ECO:0000259" key="1">
    <source>
        <dbReference type="Pfam" id="PF19808"/>
    </source>
</evidence>
<dbReference type="EMBL" id="JAYKBV010000001">
    <property type="protein sequence ID" value="MEB3039169.1"/>
    <property type="molecule type" value="Genomic_DNA"/>
</dbReference>
<dbReference type="Proteomes" id="UP001324270">
    <property type="component" value="Unassembled WGS sequence"/>
</dbReference>
<dbReference type="Pfam" id="PF19808">
    <property type="entry name" value="DUF6291"/>
    <property type="match status" value="1"/>
</dbReference>
<reference evidence="2 3" key="1">
    <citation type="submission" date="2023-12" db="EMBL/GenBank/DDBJ databases">
        <title>Genomic sequences of Capnocytophaga and Parvimonas strains.</title>
        <authorList>
            <person name="Watt R.M."/>
            <person name="Wang M."/>
            <person name="Yang T."/>
            <person name="Tong W.M."/>
        </authorList>
    </citation>
    <scope>NUCLEOTIDE SEQUENCE [LARGE SCALE GENOMIC DNA]</scope>
    <source>
        <strain evidence="2 3">CCUG 13156</strain>
    </source>
</reference>
<organism evidence="2 3">
    <name type="scientific">Capnocytophaga gingivalis</name>
    <dbReference type="NCBI Taxonomy" id="1017"/>
    <lineage>
        <taxon>Bacteria</taxon>
        <taxon>Pseudomonadati</taxon>
        <taxon>Bacteroidota</taxon>
        <taxon>Flavobacteriia</taxon>
        <taxon>Flavobacteriales</taxon>
        <taxon>Flavobacteriaceae</taxon>
        <taxon>Capnocytophaga</taxon>
    </lineage>
</organism>
<gene>
    <name evidence="2" type="ORF">VJJ49_00470</name>
</gene>
<keyword evidence="3" id="KW-1185">Reference proteome</keyword>
<evidence type="ECO:0000313" key="3">
    <source>
        <dbReference type="Proteomes" id="UP001324270"/>
    </source>
</evidence>
<sequence>MTKDLMFKESWYKAMSHLPKSEQSKVTMAILHYAFADEDWEKVLRPQSRAVFLLIKADYHMQEKIA</sequence>
<proteinExistence type="predicted"/>
<dbReference type="RefSeq" id="WP_323978570.1">
    <property type="nucleotide sequence ID" value="NZ_JAYKBV010000001.1"/>
</dbReference>
<accession>A0ABU5Y5G9</accession>
<protein>
    <submittedName>
        <fullName evidence="2">DUF6291 domain-containing protein</fullName>
    </submittedName>
</protein>
<dbReference type="InterPro" id="IPR046258">
    <property type="entry name" value="DUF6291"/>
</dbReference>